<evidence type="ECO:0000256" key="2">
    <source>
        <dbReference type="ARBA" id="ARBA00001936"/>
    </source>
</evidence>
<comment type="function">
    <text evidence="5">Catalyzes the dephosphorylation of the nucleoside 5'-monophosphates deoxyadenosine monophosphate (dAMP), deoxycytidine monophosphate (dCMP), deoxyguanosine monophosphate (dGMP) and deoxythymidine monophosphate (dTMP).</text>
</comment>
<dbReference type="GO" id="GO:0005737">
    <property type="term" value="C:cytoplasm"/>
    <property type="evidence" value="ECO:0007669"/>
    <property type="project" value="TreeGrafter"/>
</dbReference>
<dbReference type="PRINTS" id="PR00094">
    <property type="entry name" value="ADENYLTKNASE"/>
</dbReference>
<keyword evidence="19" id="KW-1185">Reference proteome</keyword>
<evidence type="ECO:0000256" key="9">
    <source>
        <dbReference type="ARBA" id="ARBA00022679"/>
    </source>
</evidence>
<dbReference type="GO" id="GO:0002953">
    <property type="term" value="F:5'-deoxynucleotidase activity"/>
    <property type="evidence" value="ECO:0007669"/>
    <property type="project" value="UniProtKB-EC"/>
</dbReference>
<evidence type="ECO:0000256" key="7">
    <source>
        <dbReference type="ARBA" id="ARBA00011738"/>
    </source>
</evidence>
<organism evidence="18 19">
    <name type="scientific">Lophiotrema nucula</name>
    <dbReference type="NCBI Taxonomy" id="690887"/>
    <lineage>
        <taxon>Eukaryota</taxon>
        <taxon>Fungi</taxon>
        <taxon>Dikarya</taxon>
        <taxon>Ascomycota</taxon>
        <taxon>Pezizomycotina</taxon>
        <taxon>Dothideomycetes</taxon>
        <taxon>Pleosporomycetidae</taxon>
        <taxon>Pleosporales</taxon>
        <taxon>Lophiotremataceae</taxon>
        <taxon>Lophiotrema</taxon>
    </lineage>
</organism>
<comment type="similarity">
    <text evidence="16">Belongs to the adenylate kinase family.</text>
</comment>
<dbReference type="SUPFAM" id="SSF109604">
    <property type="entry name" value="HD-domain/PDEase-like"/>
    <property type="match status" value="1"/>
</dbReference>
<dbReference type="PANTHER" id="PTHR11845">
    <property type="entry name" value="5'-DEOXYNUCLEOTIDASE HDDC2"/>
    <property type="match status" value="1"/>
</dbReference>
<evidence type="ECO:0000259" key="17">
    <source>
        <dbReference type="SMART" id="SM00471"/>
    </source>
</evidence>
<evidence type="ECO:0000313" key="19">
    <source>
        <dbReference type="Proteomes" id="UP000799770"/>
    </source>
</evidence>
<comment type="subunit">
    <text evidence="7">Homodimer.</text>
</comment>
<evidence type="ECO:0000313" key="18">
    <source>
        <dbReference type="EMBL" id="KAF2113719.1"/>
    </source>
</evidence>
<dbReference type="Proteomes" id="UP000799770">
    <property type="component" value="Unassembled WGS sequence"/>
</dbReference>
<dbReference type="InterPro" id="IPR027417">
    <property type="entry name" value="P-loop_NTPase"/>
</dbReference>
<comment type="cofactor">
    <cofactor evidence="4">
        <name>Mg(2+)</name>
        <dbReference type="ChEBI" id="CHEBI:18420"/>
    </cofactor>
</comment>
<evidence type="ECO:0000256" key="14">
    <source>
        <dbReference type="ARBA" id="ARBA00022842"/>
    </source>
</evidence>
<gene>
    <name evidence="18" type="ORF">BDV96DRAFT_601197</name>
</gene>
<evidence type="ECO:0000256" key="10">
    <source>
        <dbReference type="ARBA" id="ARBA00022723"/>
    </source>
</evidence>
<dbReference type="EC" id="3.1.3.89" evidence="8"/>
<keyword evidence="10" id="KW-0479">Metal-binding</keyword>
<reference evidence="18" key="1">
    <citation type="journal article" date="2020" name="Stud. Mycol.">
        <title>101 Dothideomycetes genomes: a test case for predicting lifestyles and emergence of pathogens.</title>
        <authorList>
            <person name="Haridas S."/>
            <person name="Albert R."/>
            <person name="Binder M."/>
            <person name="Bloem J."/>
            <person name="Labutti K."/>
            <person name="Salamov A."/>
            <person name="Andreopoulos B."/>
            <person name="Baker S."/>
            <person name="Barry K."/>
            <person name="Bills G."/>
            <person name="Bluhm B."/>
            <person name="Cannon C."/>
            <person name="Castanera R."/>
            <person name="Culley D."/>
            <person name="Daum C."/>
            <person name="Ezra D."/>
            <person name="Gonzalez J."/>
            <person name="Henrissat B."/>
            <person name="Kuo A."/>
            <person name="Liang C."/>
            <person name="Lipzen A."/>
            <person name="Lutzoni F."/>
            <person name="Magnuson J."/>
            <person name="Mondo S."/>
            <person name="Nolan M."/>
            <person name="Ohm R."/>
            <person name="Pangilinan J."/>
            <person name="Park H.-J."/>
            <person name="Ramirez L."/>
            <person name="Alfaro M."/>
            <person name="Sun H."/>
            <person name="Tritt A."/>
            <person name="Yoshinaga Y."/>
            <person name="Zwiers L.-H."/>
            <person name="Turgeon B."/>
            <person name="Goodwin S."/>
            <person name="Spatafora J."/>
            <person name="Crous P."/>
            <person name="Grigoriev I."/>
        </authorList>
    </citation>
    <scope>NUCLEOTIDE SEQUENCE</scope>
    <source>
        <strain evidence="18">CBS 627.86</strain>
    </source>
</reference>
<dbReference type="HAMAP" id="MF_00235">
    <property type="entry name" value="Adenylate_kinase_Adk"/>
    <property type="match status" value="1"/>
</dbReference>
<keyword evidence="9 16" id="KW-0808">Transferase</keyword>
<dbReference type="Pfam" id="PF00406">
    <property type="entry name" value="ADK"/>
    <property type="match status" value="1"/>
</dbReference>
<dbReference type="InterPro" id="IPR003607">
    <property type="entry name" value="HD/PDEase_dom"/>
</dbReference>
<evidence type="ECO:0000256" key="13">
    <source>
        <dbReference type="ARBA" id="ARBA00022801"/>
    </source>
</evidence>
<dbReference type="Pfam" id="PF13023">
    <property type="entry name" value="HD_3"/>
    <property type="match status" value="1"/>
</dbReference>
<dbReference type="InterPro" id="IPR000850">
    <property type="entry name" value="Adenylat/UMP-CMP_kin"/>
</dbReference>
<comment type="cofactor">
    <cofactor evidence="2">
        <name>Mn(2+)</name>
        <dbReference type="ChEBI" id="CHEBI:29035"/>
    </cofactor>
</comment>
<dbReference type="EMBL" id="ML977327">
    <property type="protein sequence ID" value="KAF2113719.1"/>
    <property type="molecule type" value="Genomic_DNA"/>
</dbReference>
<evidence type="ECO:0000256" key="5">
    <source>
        <dbReference type="ARBA" id="ARBA00004074"/>
    </source>
</evidence>
<dbReference type="PANTHER" id="PTHR11845:SF13">
    <property type="entry name" value="5'-DEOXYNUCLEOTIDASE HDDC2"/>
    <property type="match status" value="1"/>
</dbReference>
<dbReference type="Gene3D" id="1.10.3210.10">
    <property type="entry name" value="Hypothetical protein af1432"/>
    <property type="match status" value="1"/>
</dbReference>
<evidence type="ECO:0000256" key="16">
    <source>
        <dbReference type="RuleBase" id="RU003330"/>
    </source>
</evidence>
<protein>
    <recommendedName>
        <fullName evidence="8">5'-deoxynucleotidase</fullName>
        <ecNumber evidence="8">3.1.3.89</ecNumber>
    </recommendedName>
</protein>
<dbReference type="AlphaFoldDB" id="A0A6A5Z2M8"/>
<dbReference type="FunFam" id="1.10.3210.10:FF:000011">
    <property type="entry name" value="HD domain-containing protein 2"/>
    <property type="match status" value="1"/>
</dbReference>
<name>A0A6A5Z2M8_9PLEO</name>
<accession>A0A6A5Z2M8</accession>
<evidence type="ECO:0000256" key="4">
    <source>
        <dbReference type="ARBA" id="ARBA00001946"/>
    </source>
</evidence>
<proteinExistence type="inferred from homology"/>
<keyword evidence="14" id="KW-0460">Magnesium</keyword>
<dbReference type="Gene3D" id="3.40.50.300">
    <property type="entry name" value="P-loop containing nucleotide triphosphate hydrolases"/>
    <property type="match status" value="1"/>
</dbReference>
<evidence type="ECO:0000256" key="12">
    <source>
        <dbReference type="ARBA" id="ARBA00022777"/>
    </source>
</evidence>
<evidence type="ECO:0000256" key="1">
    <source>
        <dbReference type="ARBA" id="ARBA00001638"/>
    </source>
</evidence>
<evidence type="ECO:0000256" key="11">
    <source>
        <dbReference type="ARBA" id="ARBA00022741"/>
    </source>
</evidence>
<comment type="similarity">
    <text evidence="6">Belongs to the HDDC2 family.</text>
</comment>
<dbReference type="SMART" id="SM00471">
    <property type="entry name" value="HDc"/>
    <property type="match status" value="1"/>
</dbReference>
<dbReference type="SUPFAM" id="SSF52540">
    <property type="entry name" value="P-loop containing nucleoside triphosphate hydrolases"/>
    <property type="match status" value="1"/>
</dbReference>
<sequence>MATELFFLELIEGLKNTLRRGWYLRNVPNPESVSDHMYRMAIMCLLVHGLDEETRKKAVYMALIHDMGEALVGDITPSDGISREEKYTREEMAFKFLACTLRSSHPTFADSILDLWHEYENRETQAAMLVHQIDKLECLNQAVIYEQRTGIDLDEFMELEEKISLPQLRPLLDACLQKRKEVALRQQAGLTVVFVSGGPGVGKGTQCTRLAEEFGFSHISVGDLLREEAKRPESPYREFIPESIRKSVLLPAQLTTQLLALEMDGFLRSIAQAKDFGHKLCMDYVTISLDCSEADLQQRLEHRSRSSNRLDDNPDIITRRLQTFNENNRKVLEYLQTYGLVFHIGGGGLIEEVYTLLRASI</sequence>
<dbReference type="OrthoDB" id="442176at2759"/>
<dbReference type="InterPro" id="IPR039356">
    <property type="entry name" value="YfbR/HDDC2"/>
</dbReference>
<feature type="domain" description="HD/PDEase" evidence="17">
    <location>
        <begin position="29"/>
        <end position="148"/>
    </location>
</feature>
<evidence type="ECO:0000256" key="3">
    <source>
        <dbReference type="ARBA" id="ARBA00001941"/>
    </source>
</evidence>
<evidence type="ECO:0000256" key="8">
    <source>
        <dbReference type="ARBA" id="ARBA00012964"/>
    </source>
</evidence>
<keyword evidence="15" id="KW-0170">Cobalt</keyword>
<keyword evidence="13" id="KW-0378">Hydrolase</keyword>
<dbReference type="GO" id="GO:0019205">
    <property type="term" value="F:nucleobase-containing compound kinase activity"/>
    <property type="evidence" value="ECO:0007669"/>
    <property type="project" value="InterPro"/>
</dbReference>
<dbReference type="InterPro" id="IPR006674">
    <property type="entry name" value="HD_domain"/>
</dbReference>
<keyword evidence="11" id="KW-0547">Nucleotide-binding</keyword>
<comment type="cofactor">
    <cofactor evidence="3">
        <name>Co(2+)</name>
        <dbReference type="ChEBI" id="CHEBI:48828"/>
    </cofactor>
</comment>
<comment type="catalytic activity">
    <reaction evidence="1">
        <text>a 2'-deoxyribonucleoside 5'-phosphate + H2O = a 2'-deoxyribonucleoside + phosphate</text>
        <dbReference type="Rhea" id="RHEA:36167"/>
        <dbReference type="ChEBI" id="CHEBI:15377"/>
        <dbReference type="ChEBI" id="CHEBI:18274"/>
        <dbReference type="ChEBI" id="CHEBI:43474"/>
        <dbReference type="ChEBI" id="CHEBI:65317"/>
        <dbReference type="EC" id="3.1.3.89"/>
    </reaction>
</comment>
<keyword evidence="12 16" id="KW-0418">Kinase</keyword>
<evidence type="ECO:0000256" key="15">
    <source>
        <dbReference type="ARBA" id="ARBA00023285"/>
    </source>
</evidence>
<dbReference type="CDD" id="cd01428">
    <property type="entry name" value="ADK"/>
    <property type="match status" value="1"/>
</dbReference>
<dbReference type="GO" id="GO:0005524">
    <property type="term" value="F:ATP binding"/>
    <property type="evidence" value="ECO:0007669"/>
    <property type="project" value="InterPro"/>
</dbReference>
<evidence type="ECO:0000256" key="6">
    <source>
        <dbReference type="ARBA" id="ARBA00009999"/>
    </source>
</evidence>
<dbReference type="GO" id="GO:0009159">
    <property type="term" value="P:deoxyribonucleoside monophosphate catabolic process"/>
    <property type="evidence" value="ECO:0007669"/>
    <property type="project" value="UniProtKB-ARBA"/>
</dbReference>
<dbReference type="GO" id="GO:0046872">
    <property type="term" value="F:metal ion binding"/>
    <property type="evidence" value="ECO:0007669"/>
    <property type="project" value="UniProtKB-KW"/>
</dbReference>